<dbReference type="EMBL" id="JAAITQ010000025">
    <property type="protein sequence ID" value="NSE17208.1"/>
    <property type="molecule type" value="Genomic_DNA"/>
</dbReference>
<dbReference type="InterPro" id="IPR004843">
    <property type="entry name" value="Calcineurin-like_PHP"/>
</dbReference>
<sequence>MKYYISDLHLFHENAIKFDNRPFSSIPEMHDAILKNWNDRVTNGDYVYILGDISMRGKNEDLIAFVAKLKGRKVLVRGNHDDVSDYRYQQLFVEICDYKEIYDSIGKEKYGLVLCHYPIFSWKKMGRGKILLYGHTHESEEDRFYQQCLDQMQESDCRHVYNHKLRAYNVGCMLPYMNYTPRTLEEIMEQAGEGNETLKK</sequence>
<accession>A0ABX2GHM9</accession>
<comment type="caution">
    <text evidence="2">The sequence shown here is derived from an EMBL/GenBank/DDBJ whole genome shotgun (WGS) entry which is preliminary data.</text>
</comment>
<name>A0ABX2GHM9_9FIRM</name>
<evidence type="ECO:0000313" key="2">
    <source>
        <dbReference type="EMBL" id="NSE17208.1"/>
    </source>
</evidence>
<protein>
    <submittedName>
        <fullName evidence="2">Phosphoesterase</fullName>
    </submittedName>
</protein>
<reference evidence="2 3" key="1">
    <citation type="journal article" date="2020" name="Cell Host Microbe">
        <title>Functional and Genomic Variation between Human-Derived Isolates of Lachnospiraceae Reveals Inter- and Intra-Species Diversity.</title>
        <authorList>
            <person name="Sorbara M.T."/>
            <person name="Littmann E.R."/>
            <person name="Fontana E."/>
            <person name="Moody T.U."/>
            <person name="Kohout C.E."/>
            <person name="Gjonbalaj M."/>
            <person name="Eaton V."/>
            <person name="Seok R."/>
            <person name="Leiner I.M."/>
            <person name="Pamer E.G."/>
        </authorList>
    </citation>
    <scope>NUCLEOTIDE SEQUENCE [LARGE SCALE GENOMIC DNA]</scope>
    <source>
        <strain evidence="2 3">MSK.14.54</strain>
    </source>
</reference>
<dbReference type="Proteomes" id="UP000768180">
    <property type="component" value="Unassembled WGS sequence"/>
</dbReference>
<dbReference type="SUPFAM" id="SSF56300">
    <property type="entry name" value="Metallo-dependent phosphatases"/>
    <property type="match status" value="1"/>
</dbReference>
<evidence type="ECO:0000313" key="3">
    <source>
        <dbReference type="Proteomes" id="UP000768180"/>
    </source>
</evidence>
<keyword evidence="3" id="KW-1185">Reference proteome</keyword>
<evidence type="ECO:0000259" key="1">
    <source>
        <dbReference type="Pfam" id="PF00149"/>
    </source>
</evidence>
<feature type="domain" description="Calcineurin-like phosphoesterase" evidence="1">
    <location>
        <begin position="5"/>
        <end position="147"/>
    </location>
</feature>
<dbReference type="Gene3D" id="3.60.21.10">
    <property type="match status" value="1"/>
</dbReference>
<dbReference type="InterPro" id="IPR029052">
    <property type="entry name" value="Metallo-depent_PP-like"/>
</dbReference>
<dbReference type="Pfam" id="PF00149">
    <property type="entry name" value="Metallophos"/>
    <property type="match status" value="1"/>
</dbReference>
<gene>
    <name evidence="2" type="ORF">G5B05_12500</name>
</gene>
<organism evidence="2 3">
    <name type="scientific">Fusicatenibacter saccharivorans</name>
    <dbReference type="NCBI Taxonomy" id="1150298"/>
    <lineage>
        <taxon>Bacteria</taxon>
        <taxon>Bacillati</taxon>
        <taxon>Bacillota</taxon>
        <taxon>Clostridia</taxon>
        <taxon>Lachnospirales</taxon>
        <taxon>Lachnospiraceae</taxon>
        <taxon>Fusicatenibacter</taxon>
    </lineage>
</organism>
<proteinExistence type="predicted"/>
<dbReference type="RefSeq" id="WP_173830220.1">
    <property type="nucleotide sequence ID" value="NZ_JAAITQ010000025.1"/>
</dbReference>